<dbReference type="EMBL" id="ADBJ01000008">
    <property type="protein sequence ID" value="EFA85263.1"/>
    <property type="molecule type" value="Genomic_DNA"/>
</dbReference>
<dbReference type="InterPro" id="IPR044046">
    <property type="entry name" value="E3_ligase_UBR-like_C"/>
</dbReference>
<gene>
    <name evidence="2" type="ORF">PPL_02263</name>
</gene>
<feature type="domain" description="E3 ubiquitin-protein ligase UBR-like C-terminal" evidence="1">
    <location>
        <begin position="8"/>
        <end position="54"/>
    </location>
</feature>
<dbReference type="GeneID" id="31357788"/>
<evidence type="ECO:0000259" key="1">
    <source>
        <dbReference type="Pfam" id="PF18995"/>
    </source>
</evidence>
<organism evidence="2 3">
    <name type="scientific">Heterostelium pallidum (strain ATCC 26659 / Pp 5 / PN500)</name>
    <name type="common">Cellular slime mold</name>
    <name type="synonym">Polysphondylium pallidum</name>
    <dbReference type="NCBI Taxonomy" id="670386"/>
    <lineage>
        <taxon>Eukaryota</taxon>
        <taxon>Amoebozoa</taxon>
        <taxon>Evosea</taxon>
        <taxon>Eumycetozoa</taxon>
        <taxon>Dictyostelia</taxon>
        <taxon>Acytosteliales</taxon>
        <taxon>Acytosteliaceae</taxon>
        <taxon>Heterostelium</taxon>
    </lineage>
</organism>
<reference evidence="2 3" key="1">
    <citation type="journal article" date="2011" name="Genome Res.">
        <title>Phylogeny-wide analysis of social amoeba genomes highlights ancient origins for complex intercellular communication.</title>
        <authorList>
            <person name="Heidel A.J."/>
            <person name="Lawal H.M."/>
            <person name="Felder M."/>
            <person name="Schilde C."/>
            <person name="Helps N.R."/>
            <person name="Tunggal B."/>
            <person name="Rivero F."/>
            <person name="John U."/>
            <person name="Schleicher M."/>
            <person name="Eichinger L."/>
            <person name="Platzer M."/>
            <person name="Noegel A.A."/>
            <person name="Schaap P."/>
            <person name="Gloeckner G."/>
        </authorList>
    </citation>
    <scope>NUCLEOTIDE SEQUENCE [LARGE SCALE GENOMIC DNA]</scope>
    <source>
        <strain evidence="3">ATCC 26659 / Pp 5 / PN500</strain>
    </source>
</reference>
<dbReference type="Proteomes" id="UP000001396">
    <property type="component" value="Unassembled WGS sequence"/>
</dbReference>
<name>D3B1T9_HETP5</name>
<dbReference type="AlphaFoldDB" id="D3B1T9"/>
<dbReference type="InParanoid" id="D3B1T9"/>
<comment type="caution">
    <text evidence="2">The sequence shown here is derived from an EMBL/GenBank/DDBJ whole genome shotgun (WGS) entry which is preliminary data.</text>
</comment>
<dbReference type="Pfam" id="PF18995">
    <property type="entry name" value="PRT6_C"/>
    <property type="match status" value="1"/>
</dbReference>
<sequence>MKVAPLNSCKKSSTMRQVCLHCGSVICTNPICCPNELTIHTQLCQSSIGLFIKVGIPEVSLYLLQYEIKKYNVYHCLKGESNSTDSSVLNAEVLRELYISWLSGELHQNCLNLIAGAREDQ</sequence>
<evidence type="ECO:0000313" key="3">
    <source>
        <dbReference type="Proteomes" id="UP000001396"/>
    </source>
</evidence>
<evidence type="ECO:0000313" key="2">
    <source>
        <dbReference type="EMBL" id="EFA85263.1"/>
    </source>
</evidence>
<keyword evidence="3" id="KW-1185">Reference proteome</keyword>
<proteinExistence type="predicted"/>
<accession>D3B1T9</accession>
<protein>
    <recommendedName>
        <fullName evidence="1">E3 ubiquitin-protein ligase UBR-like C-terminal domain-containing protein</fullName>
    </recommendedName>
</protein>
<dbReference type="RefSeq" id="XP_020437372.1">
    <property type="nucleotide sequence ID" value="XM_020573255.1"/>
</dbReference>